<gene>
    <name evidence="1" type="ORF">AWC17_05170</name>
</gene>
<proteinExistence type="predicted"/>
<protein>
    <submittedName>
        <fullName evidence="1">Uncharacterized protein</fullName>
    </submittedName>
</protein>
<sequence>MTEATMEPFTRPDDEITIIPKDFKFGYLGHSDSEDAISIHVTDARVGSVALVMNAASAHHVAQHLAAMVAGIDQLREEHDRRIGKGDN</sequence>
<comment type="caution">
    <text evidence="1">The sequence shown here is derived from an EMBL/GenBank/DDBJ whole genome shotgun (WGS) entry which is preliminary data.</text>
</comment>
<dbReference type="AlphaFoldDB" id="A0A1X1ZG45"/>
<evidence type="ECO:0000313" key="1">
    <source>
        <dbReference type="EMBL" id="ORW22302.1"/>
    </source>
</evidence>
<dbReference type="Proteomes" id="UP000193781">
    <property type="component" value="Unassembled WGS sequence"/>
</dbReference>
<name>A0A1X1ZG45_9MYCO</name>
<organism evidence="1 2">
    <name type="scientific">Mycobacterium nebraskense</name>
    <dbReference type="NCBI Taxonomy" id="244292"/>
    <lineage>
        <taxon>Bacteria</taxon>
        <taxon>Bacillati</taxon>
        <taxon>Actinomycetota</taxon>
        <taxon>Actinomycetes</taxon>
        <taxon>Mycobacteriales</taxon>
        <taxon>Mycobacteriaceae</taxon>
        <taxon>Mycobacterium</taxon>
    </lineage>
</organism>
<evidence type="ECO:0000313" key="2">
    <source>
        <dbReference type="Proteomes" id="UP000193781"/>
    </source>
</evidence>
<accession>A0A1X1ZG45</accession>
<dbReference type="RefSeq" id="WP_085164816.1">
    <property type="nucleotide sequence ID" value="NZ_JACKSS010000131.1"/>
</dbReference>
<dbReference type="EMBL" id="LQPH01000122">
    <property type="protein sequence ID" value="ORW22302.1"/>
    <property type="molecule type" value="Genomic_DNA"/>
</dbReference>
<reference evidence="1 2" key="1">
    <citation type="submission" date="2016-01" db="EMBL/GenBank/DDBJ databases">
        <title>The new phylogeny of the genus Mycobacterium.</title>
        <authorList>
            <person name="Tarcisio F."/>
            <person name="Conor M."/>
            <person name="Antonella G."/>
            <person name="Elisabetta G."/>
            <person name="Giulia F.S."/>
            <person name="Sara T."/>
            <person name="Anna F."/>
            <person name="Clotilde B."/>
            <person name="Roberto B."/>
            <person name="Veronica D.S."/>
            <person name="Fabio R."/>
            <person name="Monica P."/>
            <person name="Olivier J."/>
            <person name="Enrico T."/>
            <person name="Nicola S."/>
        </authorList>
    </citation>
    <scope>NUCLEOTIDE SEQUENCE [LARGE SCALE GENOMIC DNA]</scope>
    <source>
        <strain evidence="1 2">DSM 44803</strain>
    </source>
</reference>
<keyword evidence="2" id="KW-1185">Reference proteome</keyword>